<evidence type="ECO:0000313" key="2">
    <source>
        <dbReference type="Proteomes" id="UP000006038"/>
    </source>
</evidence>
<protein>
    <submittedName>
        <fullName evidence="1">Uncharacterized protein</fullName>
    </submittedName>
</protein>
<accession>J3N7I8</accession>
<evidence type="ECO:0000313" key="1">
    <source>
        <dbReference type="EnsemblPlants" id="OB11G17740.1"/>
    </source>
</evidence>
<reference evidence="1" key="2">
    <citation type="submission" date="2013-04" db="UniProtKB">
        <authorList>
            <consortium name="EnsemblPlants"/>
        </authorList>
    </citation>
    <scope>IDENTIFICATION</scope>
</reference>
<dbReference type="AlphaFoldDB" id="J3N7I8"/>
<dbReference type="Proteomes" id="UP000006038">
    <property type="component" value="Chromosome 11"/>
</dbReference>
<dbReference type="HOGENOM" id="CLU_2363068_0_0_1"/>
<name>J3N7I8_ORYBR</name>
<proteinExistence type="predicted"/>
<organism evidence="1">
    <name type="scientific">Oryza brachyantha</name>
    <name type="common">malo sina</name>
    <dbReference type="NCBI Taxonomy" id="4533"/>
    <lineage>
        <taxon>Eukaryota</taxon>
        <taxon>Viridiplantae</taxon>
        <taxon>Streptophyta</taxon>
        <taxon>Embryophyta</taxon>
        <taxon>Tracheophyta</taxon>
        <taxon>Spermatophyta</taxon>
        <taxon>Magnoliopsida</taxon>
        <taxon>Liliopsida</taxon>
        <taxon>Poales</taxon>
        <taxon>Poaceae</taxon>
        <taxon>BOP clade</taxon>
        <taxon>Oryzoideae</taxon>
        <taxon>Oryzeae</taxon>
        <taxon>Oryzinae</taxon>
        <taxon>Oryza</taxon>
    </lineage>
</organism>
<dbReference type="Gramene" id="OB11G17740.1">
    <property type="protein sequence ID" value="OB11G17740.1"/>
    <property type="gene ID" value="OB11G17740"/>
</dbReference>
<sequence length="96" mass="10788">MSKLSAGFFFPVPPTISTLYFVITAVGRTTILSSPWHPHLFHTHILIRLIIRVGSTALLCWPHLCHAVLCSAALQWCSNHHKFHNLFSLIITSLLS</sequence>
<keyword evidence="2" id="KW-1185">Reference proteome</keyword>
<reference evidence="1" key="1">
    <citation type="journal article" date="2013" name="Nat. Commun.">
        <title>Whole-genome sequencing of Oryza brachyantha reveals mechanisms underlying Oryza genome evolution.</title>
        <authorList>
            <person name="Chen J."/>
            <person name="Huang Q."/>
            <person name="Gao D."/>
            <person name="Wang J."/>
            <person name="Lang Y."/>
            <person name="Liu T."/>
            <person name="Li B."/>
            <person name="Bai Z."/>
            <person name="Luis Goicoechea J."/>
            <person name="Liang C."/>
            <person name="Chen C."/>
            <person name="Zhang W."/>
            <person name="Sun S."/>
            <person name="Liao Y."/>
            <person name="Zhang X."/>
            <person name="Yang L."/>
            <person name="Song C."/>
            <person name="Wang M."/>
            <person name="Shi J."/>
            <person name="Liu G."/>
            <person name="Liu J."/>
            <person name="Zhou H."/>
            <person name="Zhou W."/>
            <person name="Yu Q."/>
            <person name="An N."/>
            <person name="Chen Y."/>
            <person name="Cai Q."/>
            <person name="Wang B."/>
            <person name="Liu B."/>
            <person name="Min J."/>
            <person name="Huang Y."/>
            <person name="Wu H."/>
            <person name="Li Z."/>
            <person name="Zhang Y."/>
            <person name="Yin Y."/>
            <person name="Song W."/>
            <person name="Jiang J."/>
            <person name="Jackson S.A."/>
            <person name="Wing R.A."/>
            <person name="Wang J."/>
            <person name="Chen M."/>
        </authorList>
    </citation>
    <scope>NUCLEOTIDE SEQUENCE [LARGE SCALE GENOMIC DNA]</scope>
    <source>
        <strain evidence="1">cv. IRGC 101232</strain>
    </source>
</reference>
<dbReference type="EnsemblPlants" id="OB11G17740.1">
    <property type="protein sequence ID" value="OB11G17740.1"/>
    <property type="gene ID" value="OB11G17740"/>
</dbReference>